<dbReference type="SUPFAM" id="SSF161098">
    <property type="entry name" value="MetI-like"/>
    <property type="match status" value="1"/>
</dbReference>
<evidence type="ECO:0000256" key="7">
    <source>
        <dbReference type="RuleBase" id="RU363032"/>
    </source>
</evidence>
<dbReference type="Pfam" id="PF00528">
    <property type="entry name" value="BPD_transp_1"/>
    <property type="match status" value="1"/>
</dbReference>
<dbReference type="EMBL" id="JACIDU010000021">
    <property type="protein sequence ID" value="MBB4105455.1"/>
    <property type="molecule type" value="Genomic_DNA"/>
</dbReference>
<comment type="caution">
    <text evidence="9">The sequence shown here is derived from an EMBL/GenBank/DDBJ whole genome shotgun (WGS) entry which is preliminary data.</text>
</comment>
<feature type="transmembrane region" description="Helical" evidence="7">
    <location>
        <begin position="137"/>
        <end position="160"/>
    </location>
</feature>
<dbReference type="PANTHER" id="PTHR43163:SF6">
    <property type="entry name" value="DIPEPTIDE TRANSPORT SYSTEM PERMEASE PROTEIN DPPB-RELATED"/>
    <property type="match status" value="1"/>
</dbReference>
<evidence type="ECO:0000256" key="3">
    <source>
        <dbReference type="ARBA" id="ARBA00022475"/>
    </source>
</evidence>
<evidence type="ECO:0000256" key="4">
    <source>
        <dbReference type="ARBA" id="ARBA00022692"/>
    </source>
</evidence>
<protein>
    <submittedName>
        <fullName evidence="9">Peptide/nickel transport system permease protein</fullName>
    </submittedName>
</protein>
<dbReference type="Pfam" id="PF19300">
    <property type="entry name" value="BPD_transp_1_N"/>
    <property type="match status" value="1"/>
</dbReference>
<dbReference type="Gene3D" id="1.10.3720.10">
    <property type="entry name" value="MetI-like"/>
    <property type="match status" value="1"/>
</dbReference>
<dbReference type="InterPro" id="IPR000515">
    <property type="entry name" value="MetI-like"/>
</dbReference>
<feature type="transmembrane region" description="Helical" evidence="7">
    <location>
        <begin position="229"/>
        <end position="255"/>
    </location>
</feature>
<comment type="similarity">
    <text evidence="7">Belongs to the binding-protein-dependent transport system permease family.</text>
</comment>
<reference evidence="9 10" key="1">
    <citation type="submission" date="2020-08" db="EMBL/GenBank/DDBJ databases">
        <title>Genomic Encyclopedia of Type Strains, Phase IV (KMG-IV): sequencing the most valuable type-strain genomes for metagenomic binning, comparative biology and taxonomic classification.</title>
        <authorList>
            <person name="Goeker M."/>
        </authorList>
    </citation>
    <scope>NUCLEOTIDE SEQUENCE [LARGE SCALE GENOMIC DNA]</scope>
    <source>
        <strain evidence="9 10">DSM 26385</strain>
    </source>
</reference>
<keyword evidence="2 7" id="KW-0813">Transport</keyword>
<keyword evidence="3" id="KW-1003">Cell membrane</keyword>
<proteinExistence type="inferred from homology"/>
<feature type="transmembrane region" description="Helical" evidence="7">
    <location>
        <begin position="172"/>
        <end position="194"/>
    </location>
</feature>
<feature type="transmembrane region" description="Helical" evidence="7">
    <location>
        <begin position="102"/>
        <end position="125"/>
    </location>
</feature>
<organism evidence="9 10">
    <name type="scientific">Allorhizobium borbori</name>
    <dbReference type="NCBI Taxonomy" id="485907"/>
    <lineage>
        <taxon>Bacteria</taxon>
        <taxon>Pseudomonadati</taxon>
        <taxon>Pseudomonadota</taxon>
        <taxon>Alphaproteobacteria</taxon>
        <taxon>Hyphomicrobiales</taxon>
        <taxon>Rhizobiaceae</taxon>
        <taxon>Rhizobium/Agrobacterium group</taxon>
        <taxon>Allorhizobium</taxon>
    </lineage>
</organism>
<dbReference type="CDD" id="cd06261">
    <property type="entry name" value="TM_PBP2"/>
    <property type="match status" value="1"/>
</dbReference>
<keyword evidence="6 7" id="KW-0472">Membrane</keyword>
<dbReference type="PANTHER" id="PTHR43163">
    <property type="entry name" value="DIPEPTIDE TRANSPORT SYSTEM PERMEASE PROTEIN DPPB-RELATED"/>
    <property type="match status" value="1"/>
</dbReference>
<keyword evidence="5 7" id="KW-1133">Transmembrane helix</keyword>
<dbReference type="InterPro" id="IPR045621">
    <property type="entry name" value="BPD_transp_1_N"/>
</dbReference>
<gene>
    <name evidence="9" type="ORF">GGQ66_004042</name>
</gene>
<comment type="subcellular location">
    <subcellularLocation>
        <location evidence="1 7">Cell membrane</location>
        <topology evidence="1 7">Multi-pass membrane protein</topology>
    </subcellularLocation>
</comment>
<evidence type="ECO:0000313" key="9">
    <source>
        <dbReference type="EMBL" id="MBB4105455.1"/>
    </source>
</evidence>
<keyword evidence="10" id="KW-1185">Reference proteome</keyword>
<dbReference type="AlphaFoldDB" id="A0A7W6K7D5"/>
<dbReference type="RefSeq" id="WP_370686396.1">
    <property type="nucleotide sequence ID" value="NZ_JACIDU010000021.1"/>
</dbReference>
<feature type="domain" description="ABC transmembrane type-1" evidence="8">
    <location>
        <begin position="98"/>
        <end position="298"/>
    </location>
</feature>
<evidence type="ECO:0000256" key="5">
    <source>
        <dbReference type="ARBA" id="ARBA00022989"/>
    </source>
</evidence>
<feature type="transmembrane region" description="Helical" evidence="7">
    <location>
        <begin position="275"/>
        <end position="297"/>
    </location>
</feature>
<evidence type="ECO:0000313" key="10">
    <source>
        <dbReference type="Proteomes" id="UP000584824"/>
    </source>
</evidence>
<dbReference type="GO" id="GO:0005886">
    <property type="term" value="C:plasma membrane"/>
    <property type="evidence" value="ECO:0007669"/>
    <property type="project" value="UniProtKB-SubCell"/>
</dbReference>
<dbReference type="InterPro" id="IPR035906">
    <property type="entry name" value="MetI-like_sf"/>
</dbReference>
<name>A0A7W6K7D5_9HYPH</name>
<evidence type="ECO:0000256" key="1">
    <source>
        <dbReference type="ARBA" id="ARBA00004651"/>
    </source>
</evidence>
<keyword evidence="4 7" id="KW-0812">Transmembrane</keyword>
<feature type="transmembrane region" description="Helical" evidence="7">
    <location>
        <begin position="12"/>
        <end position="32"/>
    </location>
</feature>
<dbReference type="PROSITE" id="PS50928">
    <property type="entry name" value="ABC_TM1"/>
    <property type="match status" value="1"/>
</dbReference>
<dbReference type="GO" id="GO:0055085">
    <property type="term" value="P:transmembrane transport"/>
    <property type="evidence" value="ECO:0007669"/>
    <property type="project" value="InterPro"/>
</dbReference>
<evidence type="ECO:0000256" key="2">
    <source>
        <dbReference type="ARBA" id="ARBA00022448"/>
    </source>
</evidence>
<dbReference type="Proteomes" id="UP000584824">
    <property type="component" value="Unassembled WGS sequence"/>
</dbReference>
<accession>A0A7W6K7D5</accession>
<evidence type="ECO:0000256" key="6">
    <source>
        <dbReference type="ARBA" id="ARBA00023136"/>
    </source>
</evidence>
<evidence type="ECO:0000259" key="8">
    <source>
        <dbReference type="PROSITE" id="PS50928"/>
    </source>
</evidence>
<sequence length="306" mass="33179">MVKRLGGWGLQTAAGLLAVSFVAFAIIALMPADPVAIAIRNWNLPATDETVAALRHGWGLDRPLPVRYVQWLSGFVQGDWGRSFRTGEPVRLEFMKRLPLSLFLGLSSLCLAIALALPLGFAAALKPGGIADRFSRLLSVFTQSTPAFATGLVLIWVLGAQLRWIRPFSNDGASLTLAVMLVALHSTAVLSRIYRQGLAAAMGQPWFITARAKGFSERRALWRHAHPSAFYAVLAAIHSEAGWVIGSAAAMEILFGLPGISQFLVQSISARDQMVLQAYVIVVALWMAIVGLVARLLSLRLEPRLS</sequence>